<gene>
    <name evidence="2" type="ORF">V5O48_005373</name>
</gene>
<feature type="region of interest" description="Disordered" evidence="1">
    <location>
        <begin position="118"/>
        <end position="137"/>
    </location>
</feature>
<feature type="region of interest" description="Disordered" evidence="1">
    <location>
        <begin position="144"/>
        <end position="177"/>
    </location>
</feature>
<proteinExistence type="predicted"/>
<comment type="caution">
    <text evidence="2">The sequence shown here is derived from an EMBL/GenBank/DDBJ whole genome shotgun (WGS) entry which is preliminary data.</text>
</comment>
<accession>A0ABR3FMY8</accession>
<protein>
    <submittedName>
        <fullName evidence="2">Uncharacterized protein</fullName>
    </submittedName>
</protein>
<feature type="region of interest" description="Disordered" evidence="1">
    <location>
        <begin position="1"/>
        <end position="51"/>
    </location>
</feature>
<feature type="compositionally biased region" description="Polar residues" evidence="1">
    <location>
        <begin position="1"/>
        <end position="13"/>
    </location>
</feature>
<evidence type="ECO:0000313" key="3">
    <source>
        <dbReference type="Proteomes" id="UP001465976"/>
    </source>
</evidence>
<organism evidence="2 3">
    <name type="scientific">Marasmius crinis-equi</name>
    <dbReference type="NCBI Taxonomy" id="585013"/>
    <lineage>
        <taxon>Eukaryota</taxon>
        <taxon>Fungi</taxon>
        <taxon>Dikarya</taxon>
        <taxon>Basidiomycota</taxon>
        <taxon>Agaricomycotina</taxon>
        <taxon>Agaricomycetes</taxon>
        <taxon>Agaricomycetidae</taxon>
        <taxon>Agaricales</taxon>
        <taxon>Marasmiineae</taxon>
        <taxon>Marasmiaceae</taxon>
        <taxon>Marasmius</taxon>
    </lineage>
</organism>
<sequence>MVQLSQASTTGNSDHAAAAGGASELRAPSPTLVQNAERRSPSPIDRSTGISFIGYPSGGAGAHSLPRSYTSTTNDMERNTTITQVTVEHVRVPGMVITTTTKVQFDHPGHFLNVRANRDTTPAVGNPNPIDTGANPTPVATVVNTNDGGYPTDDETDSMAEDRSDDGTADGYDTETSMSDGSVIDAYMVPSPPAYRRPIEDEGPYYVIFAGREVGIVQGEWDAVVRPHCYGVPHARNARYESWDDALYQYARSYQDRRPFWDIRVLEASSPVIRDTSYRWSEGPAPGVRMLGVVDITGLDLDPSRVTRVART</sequence>
<evidence type="ECO:0000313" key="2">
    <source>
        <dbReference type="EMBL" id="KAL0576615.1"/>
    </source>
</evidence>
<reference evidence="2 3" key="1">
    <citation type="submission" date="2024-02" db="EMBL/GenBank/DDBJ databases">
        <title>A draft genome for the cacao thread blight pathogen Marasmius crinis-equi.</title>
        <authorList>
            <person name="Cohen S.P."/>
            <person name="Baruah I.K."/>
            <person name="Amoako-Attah I."/>
            <person name="Bukari Y."/>
            <person name="Meinhardt L.W."/>
            <person name="Bailey B.A."/>
        </authorList>
    </citation>
    <scope>NUCLEOTIDE SEQUENCE [LARGE SCALE GENOMIC DNA]</scope>
    <source>
        <strain evidence="2 3">GH-76</strain>
    </source>
</reference>
<keyword evidence="3" id="KW-1185">Reference proteome</keyword>
<dbReference type="Proteomes" id="UP001465976">
    <property type="component" value="Unassembled WGS sequence"/>
</dbReference>
<evidence type="ECO:0000256" key="1">
    <source>
        <dbReference type="SAM" id="MobiDB-lite"/>
    </source>
</evidence>
<dbReference type="EMBL" id="JBAHYK010000212">
    <property type="protein sequence ID" value="KAL0576615.1"/>
    <property type="molecule type" value="Genomic_DNA"/>
</dbReference>
<name>A0ABR3FMY8_9AGAR</name>